<evidence type="ECO:0000313" key="2">
    <source>
        <dbReference type="EMBL" id="SNV34873.1"/>
    </source>
</evidence>
<dbReference type="Proteomes" id="UP000215196">
    <property type="component" value="Chromosome 1"/>
</dbReference>
<keyword evidence="3" id="KW-1185">Reference proteome</keyword>
<keyword evidence="1" id="KW-0732">Signal</keyword>
<evidence type="ECO:0000313" key="3">
    <source>
        <dbReference type="Proteomes" id="UP000215196"/>
    </source>
</evidence>
<proteinExistence type="predicted"/>
<dbReference type="PROSITE" id="PS51257">
    <property type="entry name" value="PROKAR_LIPOPROTEIN"/>
    <property type="match status" value="1"/>
</dbReference>
<feature type="chain" id="PRO_5013009287" description="Lipoprotein" evidence="1">
    <location>
        <begin position="21"/>
        <end position="226"/>
    </location>
</feature>
<accession>A0A239WLV2</accession>
<reference evidence="2 3" key="1">
    <citation type="submission" date="2017-06" db="EMBL/GenBank/DDBJ databases">
        <authorList>
            <consortium name="Pathogen Informatics"/>
        </authorList>
    </citation>
    <scope>NUCLEOTIDE SEQUENCE [LARGE SCALE GENOMIC DNA]</scope>
    <source>
        <strain evidence="2 3">NCTC13490</strain>
    </source>
</reference>
<protein>
    <recommendedName>
        <fullName evidence="4">Lipoprotein</fullName>
    </recommendedName>
</protein>
<feature type="signal peptide" evidence="1">
    <location>
        <begin position="1"/>
        <end position="20"/>
    </location>
</feature>
<evidence type="ECO:0008006" key="4">
    <source>
        <dbReference type="Google" id="ProtNLM"/>
    </source>
</evidence>
<dbReference type="EMBL" id="LT906465">
    <property type="protein sequence ID" value="SNV34873.1"/>
    <property type="molecule type" value="Genomic_DNA"/>
</dbReference>
<sequence length="226" mass="26533">MYRCYLIAFMLIVFSCNSNGQNQNRSDTSNPKKTQKGMQNIDLYYWKEKANNYQKNNNGEGEVISTTPKYYYLKEEKNNILYEFTGDDSEGFSLVETKKAPNIYSNVNFYRSNGNLLYKFSTLTVNPKIVVGEHLEFSNDGKVIKRINYDEGFVRTPEEILAFIKNKKGEIFNDLTIIDRHNIDGKRFWHLEFLTTGTRIVQIYKLEDKTLQILSKQERDSDFLED</sequence>
<dbReference type="KEGG" id="ctak:4412677_00368"/>
<organism evidence="2 3">
    <name type="scientific">Chryseobacterium taklimakanense</name>
    <dbReference type="NCBI Taxonomy" id="536441"/>
    <lineage>
        <taxon>Bacteria</taxon>
        <taxon>Pseudomonadati</taxon>
        <taxon>Bacteroidota</taxon>
        <taxon>Flavobacteriia</taxon>
        <taxon>Flavobacteriales</taxon>
        <taxon>Weeksellaceae</taxon>
        <taxon>Chryseobacterium group</taxon>
        <taxon>Chryseobacterium</taxon>
    </lineage>
</organism>
<gene>
    <name evidence="2" type="ORF">SAMEA4412677_00368</name>
</gene>
<name>A0A239WLV2_9FLAO</name>
<dbReference type="AlphaFoldDB" id="A0A239WLV2"/>
<evidence type="ECO:0000256" key="1">
    <source>
        <dbReference type="SAM" id="SignalP"/>
    </source>
</evidence>